<keyword evidence="1" id="KW-1133">Transmembrane helix</keyword>
<dbReference type="Proteomes" id="UP000245380">
    <property type="component" value="Unassembled WGS sequence"/>
</dbReference>
<keyword evidence="1" id="KW-0812">Transmembrane</keyword>
<organism evidence="2 3">
    <name type="scientific">Sulfoacidibacillus thermotolerans</name>
    <name type="common">Acidibacillus sulfuroxidans</name>
    <dbReference type="NCBI Taxonomy" id="1765684"/>
    <lineage>
        <taxon>Bacteria</taxon>
        <taxon>Bacillati</taxon>
        <taxon>Bacillota</taxon>
        <taxon>Bacilli</taxon>
        <taxon>Bacillales</taxon>
        <taxon>Alicyclobacillaceae</taxon>
        <taxon>Sulfoacidibacillus</taxon>
    </lineage>
</organism>
<dbReference type="EMBL" id="MPDK01000007">
    <property type="protein sequence ID" value="PWI58022.1"/>
    <property type="molecule type" value="Genomic_DNA"/>
</dbReference>
<feature type="transmembrane region" description="Helical" evidence="1">
    <location>
        <begin position="7"/>
        <end position="25"/>
    </location>
</feature>
<dbReference type="Pfam" id="PF06612">
    <property type="entry name" value="DUF1146"/>
    <property type="match status" value="1"/>
</dbReference>
<sequence>MSFRVQGAVTIGGLLVGTLLAWYALGAVRWDVFLKNPESPPASLFRLLLAILIGTGIAGFVIQYVTGASMMRS</sequence>
<gene>
    <name evidence="2" type="ORF">BM613_06220</name>
</gene>
<keyword evidence="1" id="KW-0472">Membrane</keyword>
<evidence type="ECO:0008006" key="4">
    <source>
        <dbReference type="Google" id="ProtNLM"/>
    </source>
</evidence>
<evidence type="ECO:0000313" key="2">
    <source>
        <dbReference type="EMBL" id="PWI58022.1"/>
    </source>
</evidence>
<protein>
    <recommendedName>
        <fullName evidence="4">DUF1146 domain-containing protein</fullName>
    </recommendedName>
</protein>
<comment type="caution">
    <text evidence="2">The sequence shown here is derived from an EMBL/GenBank/DDBJ whole genome shotgun (WGS) entry which is preliminary data.</text>
</comment>
<proteinExistence type="predicted"/>
<dbReference type="AlphaFoldDB" id="A0A2U3D9T1"/>
<name>A0A2U3D9T1_SULT2</name>
<reference evidence="2 3" key="1">
    <citation type="submission" date="2016-11" db="EMBL/GenBank/DDBJ databases">
        <title>Comparative genomics of Acidibacillus ferroxidans species.</title>
        <authorList>
            <person name="Oliveira G."/>
            <person name="Nunes G."/>
            <person name="Oliveira R."/>
            <person name="Araujo F."/>
            <person name="Salim A."/>
            <person name="Scholte L."/>
            <person name="Morais D."/>
            <person name="Nancucheo I."/>
            <person name="Johnson D.B."/>
            <person name="Grail B."/>
            <person name="Bittencourt J."/>
            <person name="Valadares R."/>
        </authorList>
    </citation>
    <scope>NUCLEOTIDE SEQUENCE [LARGE SCALE GENOMIC DNA]</scope>
    <source>
        <strain evidence="2 3">Y002</strain>
    </source>
</reference>
<keyword evidence="3" id="KW-1185">Reference proteome</keyword>
<feature type="transmembrane region" description="Helical" evidence="1">
    <location>
        <begin position="45"/>
        <end position="65"/>
    </location>
</feature>
<dbReference type="InterPro" id="IPR009526">
    <property type="entry name" value="DUF1146"/>
</dbReference>
<accession>A0A2U3D9T1</accession>
<evidence type="ECO:0000313" key="3">
    <source>
        <dbReference type="Proteomes" id="UP000245380"/>
    </source>
</evidence>
<evidence type="ECO:0000256" key="1">
    <source>
        <dbReference type="SAM" id="Phobius"/>
    </source>
</evidence>